<accession>A0ABQ6LIL0</accession>
<dbReference type="Proteomes" id="UP001239909">
    <property type="component" value="Unassembled WGS sequence"/>
</dbReference>
<dbReference type="SUPFAM" id="SSF144052">
    <property type="entry name" value="Thermophilic metalloprotease-like"/>
    <property type="match status" value="1"/>
</dbReference>
<sequence length="107" mass="11150">MRAGRVLEIAGGGRAAERLRAIVAAVPGAGNLAASGIGLDPHCRPQGTFEEVRKRRGQVHLAIGDNTVFGGQVRSPVHLDLVLRDPGVTPGGAPLVGRGRSVFEERP</sequence>
<proteinExistence type="predicted"/>
<evidence type="ECO:0000313" key="2">
    <source>
        <dbReference type="Proteomes" id="UP001239909"/>
    </source>
</evidence>
<name>A0ABQ6LIL0_9RHOB</name>
<keyword evidence="2" id="KW-1185">Reference proteome</keyword>
<gene>
    <name evidence="1" type="ORF">LNKW23_11970</name>
</gene>
<dbReference type="EMBL" id="BSYI01000007">
    <property type="protein sequence ID" value="GMG81984.1"/>
    <property type="molecule type" value="Genomic_DNA"/>
</dbReference>
<reference evidence="1 2" key="1">
    <citation type="submission" date="2023-04" db="EMBL/GenBank/DDBJ databases">
        <title>Marinoamorphus aggregata gen. nov., sp. Nov., isolate from tissue of brittle star Ophioplocus japonicus.</title>
        <authorList>
            <person name="Kawano K."/>
            <person name="Sawayama S."/>
            <person name="Nakagawa S."/>
        </authorList>
    </citation>
    <scope>NUCLEOTIDE SEQUENCE [LARGE SCALE GENOMIC DNA]</scope>
    <source>
        <strain evidence="1 2">NKW23</strain>
    </source>
</reference>
<protein>
    <submittedName>
        <fullName evidence="1">Uncharacterized protein</fullName>
    </submittedName>
</protein>
<evidence type="ECO:0000313" key="1">
    <source>
        <dbReference type="EMBL" id="GMG81984.1"/>
    </source>
</evidence>
<organism evidence="1 2">
    <name type="scientific">Paralimibaculum aggregatum</name>
    <dbReference type="NCBI Taxonomy" id="3036245"/>
    <lineage>
        <taxon>Bacteria</taxon>
        <taxon>Pseudomonadati</taxon>
        <taxon>Pseudomonadota</taxon>
        <taxon>Alphaproteobacteria</taxon>
        <taxon>Rhodobacterales</taxon>
        <taxon>Paracoccaceae</taxon>
        <taxon>Paralimibaculum</taxon>
    </lineage>
</organism>
<comment type="caution">
    <text evidence="1">The sequence shown here is derived from an EMBL/GenBank/DDBJ whole genome shotgun (WGS) entry which is preliminary data.</text>
</comment>